<evidence type="ECO:0000313" key="2">
    <source>
        <dbReference type="Proteomes" id="UP000317624"/>
    </source>
</evidence>
<evidence type="ECO:0000313" key="1">
    <source>
        <dbReference type="EMBL" id="TVT42845.1"/>
    </source>
</evidence>
<dbReference type="Proteomes" id="UP000317624">
    <property type="component" value="Unassembled WGS sequence"/>
</dbReference>
<evidence type="ECO:0008006" key="3">
    <source>
        <dbReference type="Google" id="ProtNLM"/>
    </source>
</evidence>
<dbReference type="EMBL" id="VMRJ01000001">
    <property type="protein sequence ID" value="TVT42845.1"/>
    <property type="molecule type" value="Genomic_DNA"/>
</dbReference>
<accession>A0A558C216</accession>
<sequence>MAIPPEVAVFIERGIEVGKMCLPDHYPTPDNFAEFQAGYRYNAVTGEVLIGEQAGDFQPSWYVVAANYFDDPFYVDFLEQEAGFPVYFSFHGAGTWTPLRVAATLLDFTILLTALAETADDAAASVRLLRSIPDVENEFWQEVIEEYETSEPE</sequence>
<comment type="caution">
    <text evidence="1">The sequence shown here is derived from an EMBL/GenBank/DDBJ whole genome shotgun (WGS) entry which is preliminary data.</text>
</comment>
<proteinExistence type="predicted"/>
<keyword evidence="2" id="KW-1185">Reference proteome</keyword>
<dbReference type="RefSeq" id="WP_144843461.1">
    <property type="nucleotide sequence ID" value="NZ_VMRJ01000001.1"/>
</dbReference>
<dbReference type="AlphaFoldDB" id="A0A558C216"/>
<reference evidence="1 2" key="1">
    <citation type="submission" date="2019-07" db="EMBL/GenBank/DDBJ databases">
        <title>Hymenobacter sp. straun FUR1 Genome sequencing and assembly.</title>
        <authorList>
            <person name="Chhetri G."/>
        </authorList>
    </citation>
    <scope>NUCLEOTIDE SEQUENCE [LARGE SCALE GENOMIC DNA]</scope>
    <source>
        <strain evidence="1 2">Fur1</strain>
    </source>
</reference>
<dbReference type="OrthoDB" id="8444591at2"/>
<name>A0A558C216_9BACT</name>
<gene>
    <name evidence="1" type="ORF">FNT36_01770</name>
</gene>
<protein>
    <recommendedName>
        <fullName evidence="3">SMI1/KNR4 family protein</fullName>
    </recommendedName>
</protein>
<organism evidence="1 2">
    <name type="scientific">Hymenobacter setariae</name>
    <dbReference type="NCBI Taxonomy" id="2594794"/>
    <lineage>
        <taxon>Bacteria</taxon>
        <taxon>Pseudomonadati</taxon>
        <taxon>Bacteroidota</taxon>
        <taxon>Cytophagia</taxon>
        <taxon>Cytophagales</taxon>
        <taxon>Hymenobacteraceae</taxon>
        <taxon>Hymenobacter</taxon>
    </lineage>
</organism>